<feature type="region of interest" description="Disordered" evidence="1">
    <location>
        <begin position="1"/>
        <end position="70"/>
    </location>
</feature>
<gene>
    <name evidence="3" type="ORF">AK812_SmicGene7185</name>
</gene>
<sequence>MRVLDDAARASLTGAPSPLGAAAASDSAEHASAAGGSGADPSGYSGSHAAPPAPPLDTDEGSHTGAPVGLDLTSAVASGTDSGPLNVVAVIYVPDTSPEMVAVTLQLPCGVDQAVAQVVQARLQHASCGFTVVTPVSPQPCLEFLVMVASPSWLVDRPMVLIDCLRVNRTLFAKVLFPSATRETLLLAAGFRHDSLAAVFVHGLIQPLQPGQRIQLYTGMVVSLAPPGCGAPATSDLATRLQSHEGWDEDAFLPGPEYAPGMHYWILTDGLPTLFTVGAWRRQHAREDLARQLEARESFLVVRPTRPVVHDAFFNGFLTSGVWVATESLSRVPYPPARKREERVILVMDCRPILLGFRWLLLDSAIVPVSVVTGPFQELCPAEHVVVVEGADAIQWGNEYVFQVSCGQLVTVSFETDISPEAPSSSDVPPPDPDEYMNHDDPAGSPPHHLSDDDGRRNRRQSSGPRSRSPRQNGDRPSPGPAASSAHLPGLDGYNEDRVPMWRTANFPDVIADDVPSLTPSLPTLCPTLPGPVWLCCFSKRLLPDPALASAFAWHLHLLLCESAAVREALAGGESDMDSQVLVDLSFSLLAPDYDTERLSMQVLLPQTVADVLDLLDTCRGRDYAALFPRLSSVHPQPDRHTVHVIMSPSWAADRVLVCLDLSQCDGRIFAEASGSEVDSYTLLNMAGFSSSSLVSIFVPGLDDPLAPGEEVQLVTGDCISFVPPEASLRVRGVLQAMLSSTEARPVDIAPHGERGEDRFCLVADGFYFDFLLLPARSFLYREDVASRLQMPAHQLLFSPAHPGIHDAQRYGRLCRSVVAVGRRSHGQAGWTAHVGLLDCRPILEGWQRLCAPDGWLNLGAIRDGLMQGAPAGYQVCFVGLPLHWDWTWLEHGQVLRVTFCSLSDEPVPLPAVTGAPPRSFVDESEIFPGAQTSYTSLSSRMPASSSHVMSQRTTFPEHEPLEGSLLSAVRTWLPVLQHHACPPGSPGITSAVTLTCLCLCSVATLAVCVIRRHCLRALSVFTWLVVLDHLEALGVDAVQLSRARHSSAASAADVQNSCAFGLPPAASISRPIPTPCRGLGGVPSVGFGVPTYAACTAGMLPVDDGGNDEGLAIGATLLEKALWDAECPAFFLAATLVETLVEHFGTVTTSATLLRQTAPIELSLSALLSHPTAQIDHISYTGADTEVFDLTARQCVLPCGESMLRSLRAPLPFAYLQGPSQHLFRPERFDTWVKAGQPGRAPAPGEIVVLTADGSFDPISGRAGWGLVVSLVNGSDLCLPGQFVGCLAGSTEDLQAAAAPDFPHNNAYLAEVSGLLWSALLSLRLPHFGAWVIRADNVSALAGVAGTVRLQEHIVCRAAAAVHAALRLVRGPPTYQHVPGHSADPANELADALANHASRKRASFTLPGFSAETWFQNRGAAFDWLPHACLTSASPGLLPCMHDTVLEWRRGAAPFALPPADTMRPFLRAVEGSSLQGSREHFSQIPITLASFNALSLLEPLPSSHAAGLHGETGRVKLLCASLASSGVHLAGLQECRTPSGSMVCQSFHRFASGRDDNACYGVELWVSATGPFDPSSVTLLHAEPTFLVASLTFRGCPLRVLVAHGPDRVHAESFRVQWWRHVTDVCAAHHRDAAWIVLADANCRVGEHTCMSIGPHQADQEDLSGSFFRAFLEQFECWLPATFANTAVGPGGTLYQRRNGDWDRSDYVAIPSAWRLSHCSAWVESSISAGHQCLDHFAVVVTCSALLLAPARGGARAVRIDPAALSSSDNRATIEEVLSSIPHLPWETDASVHAAVVVDHMYRRLAALFPLKQRPMRGAHFSDDTTRLHQLVTGLRHSIRARSLAFHCTLVRCAFAAWRSSGSDFHSLFRGHWLWRMRIHHGLDCMLLRRYGRALRLIAVDMTAGREVSTTELAETCGSRQQAFEGTDLVDSSLVPTWARLQSAFKATAPHKACGPDMLPPVLCTLFSQNLTEVFWPIMLKAVLRANEAVGLKGGLLHRIAKPNAIANTTAGYRGILVQSCLSKVLHRAVRHMAVQHWDQHILPLQIGGRRGCPAAFGHFCSRAFLAMTRAKGQSAAILFVDIAAAYYGVIREAVLGVEATGRPLCELIEKLGLSDDDLQYLHFLVEQEPVLRQQGAADLFSEVANELHRSTWFVLAGDSCVVETHRGTRPGGSLADVIFSILFCKVLQRRPASACRPFVPQVEWSGDRSPWVPAAGPSRPITASDVVYADDLASFLICSSPSALPKAVAGMAADTIDTLLPHGLSANVGPTKTAAIAVPAGRGSREVRRRLFSEGKGRLVVLPETRGGLRLDLVTVYKHLGSIVAHDGSLMQEIKHRLAAGRSALKEGKQRLFACRAIPVDRRAAIFRSHVLSAITPGMGTWRVLTEGEWRVFSGGMLSMYRQLLCLRVEGGFRCTTMQIVSRVGLPSPEALLHVERLRFLGQLVRHGPDAAWALMGHYAEFKTALRLAASWLLAAVGSTCSLGGIEEDWANWASMMRDSPGRWKALLKRADSWHALCALQAASLDGFCRQAWEVREASPVPPIAACEHACLHCRIAFRTRQQWGAHAHRVHGYHSRAHMVAKGRTCQACGLQVATEAKLRTHLRLSLPCVQAIERLSAAGSLPVDSTQAHVLAPALPGIGKSALGVAAPEILSALDSALEAFVPPTHDVDEAILALVQQYTAPLPVLRCTLACWGNRIVSAPLRQACDDVLLVLHPEHLCDRVAGRTECATDDALSFVPCIVPPAWTPPCTLLPVLVAGGSPSAWFLARFGQSVATVDLDLSSLRSWQAPSIAGVCASFPPPPTDALPVFAPSSCSLRALRALRVWTDSLLSGLLTLFAIARSGKHVLARIPVAASAMQPLARWLSTMAGETAEDTGGDGSAGAGSDKKDPLDDSAEWSDGEPSDDETEQEKKVWERSQKEGEQYLPKRLLKGLLPEGLLQKYFIYQQNESPWRAVRGYPKTPEGEEDRDPDHHLEIKLVKVGKVGVLWSESGGRQQALDIEWLYAKEGTPLHSLARTLVRLEDLSFILAWTEQDLSLIGLIWGPQYLE</sequence>
<dbReference type="InterPro" id="IPR036397">
    <property type="entry name" value="RNaseH_sf"/>
</dbReference>
<protein>
    <recommendedName>
        <fullName evidence="2">RNase H type-1 domain-containing protein</fullName>
    </recommendedName>
</protein>
<dbReference type="GO" id="GO:0003676">
    <property type="term" value="F:nucleic acid binding"/>
    <property type="evidence" value="ECO:0007669"/>
    <property type="project" value="InterPro"/>
</dbReference>
<evidence type="ECO:0000256" key="1">
    <source>
        <dbReference type="SAM" id="MobiDB-lite"/>
    </source>
</evidence>
<dbReference type="PROSITE" id="PS50879">
    <property type="entry name" value="RNASE_H_1"/>
    <property type="match status" value="1"/>
</dbReference>
<feature type="domain" description="RNase H type-1" evidence="2">
    <location>
        <begin position="1245"/>
        <end position="1400"/>
    </location>
</feature>
<feature type="compositionally biased region" description="Low complexity" evidence="1">
    <location>
        <begin position="14"/>
        <end position="47"/>
    </location>
</feature>
<proteinExistence type="predicted"/>
<dbReference type="SUPFAM" id="SSF56219">
    <property type="entry name" value="DNase I-like"/>
    <property type="match status" value="1"/>
</dbReference>
<dbReference type="Proteomes" id="UP000186817">
    <property type="component" value="Unassembled WGS sequence"/>
</dbReference>
<dbReference type="OrthoDB" id="413373at2759"/>
<dbReference type="InterPro" id="IPR036691">
    <property type="entry name" value="Endo/exonu/phosph_ase_sf"/>
</dbReference>
<organism evidence="3 4">
    <name type="scientific">Symbiodinium microadriaticum</name>
    <name type="common">Dinoflagellate</name>
    <name type="synonym">Zooxanthella microadriatica</name>
    <dbReference type="NCBI Taxonomy" id="2951"/>
    <lineage>
        <taxon>Eukaryota</taxon>
        <taxon>Sar</taxon>
        <taxon>Alveolata</taxon>
        <taxon>Dinophyceae</taxon>
        <taxon>Suessiales</taxon>
        <taxon>Symbiodiniaceae</taxon>
        <taxon>Symbiodinium</taxon>
    </lineage>
</organism>
<keyword evidence="4" id="KW-1185">Reference proteome</keyword>
<evidence type="ECO:0000313" key="4">
    <source>
        <dbReference type="Proteomes" id="UP000186817"/>
    </source>
</evidence>
<comment type="caution">
    <text evidence="3">The sequence shown here is derived from an EMBL/GenBank/DDBJ whole genome shotgun (WGS) entry which is preliminary data.</text>
</comment>
<evidence type="ECO:0000313" key="3">
    <source>
        <dbReference type="EMBL" id="OLQ09241.1"/>
    </source>
</evidence>
<reference evidence="3 4" key="1">
    <citation type="submission" date="2016-02" db="EMBL/GenBank/DDBJ databases">
        <title>Genome analysis of coral dinoflagellate symbionts highlights evolutionary adaptations to a symbiotic lifestyle.</title>
        <authorList>
            <person name="Aranda M."/>
            <person name="Li Y."/>
            <person name="Liew Y.J."/>
            <person name="Baumgarten S."/>
            <person name="Simakov O."/>
            <person name="Wilson M."/>
            <person name="Piel J."/>
            <person name="Ashoor H."/>
            <person name="Bougouffa S."/>
            <person name="Bajic V.B."/>
            <person name="Ryu T."/>
            <person name="Ravasi T."/>
            <person name="Bayer T."/>
            <person name="Micklem G."/>
            <person name="Kim H."/>
            <person name="Bhak J."/>
            <person name="Lajeunesse T.C."/>
            <person name="Voolstra C.R."/>
        </authorList>
    </citation>
    <scope>NUCLEOTIDE SEQUENCE [LARGE SCALE GENOMIC DNA]</scope>
    <source>
        <strain evidence="3 4">CCMP2467</strain>
    </source>
</reference>
<name>A0A1Q9EPD1_SYMMI</name>
<dbReference type="PROSITE" id="PS00028">
    <property type="entry name" value="ZINC_FINGER_C2H2_1"/>
    <property type="match status" value="1"/>
</dbReference>
<dbReference type="Gene3D" id="3.30.420.10">
    <property type="entry name" value="Ribonuclease H-like superfamily/Ribonuclease H"/>
    <property type="match status" value="1"/>
</dbReference>
<dbReference type="EMBL" id="LSRX01000101">
    <property type="protein sequence ID" value="OLQ09241.1"/>
    <property type="molecule type" value="Genomic_DNA"/>
</dbReference>
<dbReference type="InterPro" id="IPR002156">
    <property type="entry name" value="RNaseH_domain"/>
</dbReference>
<feature type="compositionally biased region" description="Basic and acidic residues" evidence="1">
    <location>
        <begin position="2914"/>
        <end position="2924"/>
    </location>
</feature>
<dbReference type="PANTHER" id="PTHR47027:SF20">
    <property type="entry name" value="REVERSE TRANSCRIPTASE-LIKE PROTEIN WITH RNA-DIRECTED DNA POLYMERASE DOMAIN"/>
    <property type="match status" value="1"/>
</dbReference>
<evidence type="ECO:0000259" key="2">
    <source>
        <dbReference type="PROSITE" id="PS50879"/>
    </source>
</evidence>
<feature type="compositionally biased region" description="Acidic residues" evidence="1">
    <location>
        <begin position="2897"/>
        <end position="2913"/>
    </location>
</feature>
<dbReference type="SUPFAM" id="SSF53098">
    <property type="entry name" value="Ribonuclease H-like"/>
    <property type="match status" value="1"/>
</dbReference>
<dbReference type="Gene3D" id="3.60.10.10">
    <property type="entry name" value="Endonuclease/exonuclease/phosphatase"/>
    <property type="match status" value="1"/>
</dbReference>
<dbReference type="GO" id="GO:0004523">
    <property type="term" value="F:RNA-DNA hybrid ribonuclease activity"/>
    <property type="evidence" value="ECO:0007669"/>
    <property type="project" value="InterPro"/>
</dbReference>
<dbReference type="InterPro" id="IPR013087">
    <property type="entry name" value="Znf_C2H2_type"/>
</dbReference>
<feature type="region of interest" description="Disordered" evidence="1">
    <location>
        <begin position="418"/>
        <end position="495"/>
    </location>
</feature>
<dbReference type="InterPro" id="IPR012337">
    <property type="entry name" value="RNaseH-like_sf"/>
</dbReference>
<accession>A0A1Q9EPD1</accession>
<dbReference type="PANTHER" id="PTHR47027">
    <property type="entry name" value="REVERSE TRANSCRIPTASE DOMAIN-CONTAINING PROTEIN"/>
    <property type="match status" value="1"/>
</dbReference>
<feature type="compositionally biased region" description="Low complexity" evidence="1">
    <location>
        <begin position="461"/>
        <end position="472"/>
    </location>
</feature>
<feature type="region of interest" description="Disordered" evidence="1">
    <location>
        <begin position="2875"/>
        <end position="2924"/>
    </location>
</feature>